<accession>A0A2H1WCY0</accession>
<dbReference type="AlphaFoldDB" id="A0A2H1WCY0"/>
<reference evidence="1" key="1">
    <citation type="submission" date="2016-07" db="EMBL/GenBank/DDBJ databases">
        <authorList>
            <person name="Bretaudeau A."/>
        </authorList>
    </citation>
    <scope>NUCLEOTIDE SEQUENCE</scope>
    <source>
        <strain evidence="1">Rice</strain>
        <tissue evidence="1">Whole body</tissue>
    </source>
</reference>
<proteinExistence type="predicted"/>
<organism evidence="1">
    <name type="scientific">Spodoptera frugiperda</name>
    <name type="common">Fall armyworm</name>
    <dbReference type="NCBI Taxonomy" id="7108"/>
    <lineage>
        <taxon>Eukaryota</taxon>
        <taxon>Metazoa</taxon>
        <taxon>Ecdysozoa</taxon>
        <taxon>Arthropoda</taxon>
        <taxon>Hexapoda</taxon>
        <taxon>Insecta</taxon>
        <taxon>Pterygota</taxon>
        <taxon>Neoptera</taxon>
        <taxon>Endopterygota</taxon>
        <taxon>Lepidoptera</taxon>
        <taxon>Glossata</taxon>
        <taxon>Ditrysia</taxon>
        <taxon>Noctuoidea</taxon>
        <taxon>Noctuidae</taxon>
        <taxon>Amphipyrinae</taxon>
        <taxon>Spodoptera</taxon>
    </lineage>
</organism>
<evidence type="ECO:0000313" key="1">
    <source>
        <dbReference type="EMBL" id="SOQ50806.1"/>
    </source>
</evidence>
<sequence>MCNCTVAAVARQAAAAQRVAGSILAAPAQRADCARELIYKYRVVFTNECLSVNHAETTNRILMIFGIRTRYELIWVIEYCLSHGNVAKPLTEAKRLYPYKYTV</sequence>
<gene>
    <name evidence="1" type="ORF">SFRICE_032380</name>
</gene>
<dbReference type="EMBL" id="ODYU01007760">
    <property type="protein sequence ID" value="SOQ50806.1"/>
    <property type="molecule type" value="Genomic_DNA"/>
</dbReference>
<protein>
    <submittedName>
        <fullName evidence="1">SFRICE_032380</fullName>
    </submittedName>
</protein>
<name>A0A2H1WCY0_SPOFR</name>